<dbReference type="SUPFAM" id="SSF52058">
    <property type="entry name" value="L domain-like"/>
    <property type="match status" value="1"/>
</dbReference>
<dbReference type="Gene3D" id="1.10.510.10">
    <property type="entry name" value="Transferase(Phosphotransferase) domain 1"/>
    <property type="match status" value="2"/>
</dbReference>
<gene>
    <name evidence="14" type="ORF">TRITD_3Bv1G145920</name>
</gene>
<dbReference type="InterPro" id="IPR011009">
    <property type="entry name" value="Kinase-like_dom_sf"/>
</dbReference>
<evidence type="ECO:0000256" key="12">
    <source>
        <dbReference type="SAM" id="SignalP"/>
    </source>
</evidence>
<dbReference type="GO" id="GO:0009742">
    <property type="term" value="P:brassinosteroid mediated signaling pathway"/>
    <property type="evidence" value="ECO:0007669"/>
    <property type="project" value="UniProtKB-KW"/>
</dbReference>
<dbReference type="AlphaFoldDB" id="A0A9R1QKS1"/>
<evidence type="ECO:0000313" key="14">
    <source>
        <dbReference type="EMBL" id="VAH78380.1"/>
    </source>
</evidence>
<evidence type="ECO:0000313" key="15">
    <source>
        <dbReference type="Proteomes" id="UP000324705"/>
    </source>
</evidence>
<evidence type="ECO:0000256" key="3">
    <source>
        <dbReference type="ARBA" id="ARBA00022614"/>
    </source>
</evidence>
<dbReference type="FunFam" id="3.80.10.10:FF:000111">
    <property type="entry name" value="LRR receptor-like serine/threonine-protein kinase ERECTA"/>
    <property type="match status" value="1"/>
</dbReference>
<keyword evidence="8 11" id="KW-0472">Membrane</keyword>
<dbReference type="GO" id="GO:0005524">
    <property type="term" value="F:ATP binding"/>
    <property type="evidence" value="ECO:0007669"/>
    <property type="project" value="InterPro"/>
</dbReference>
<dbReference type="Gramene" id="TRITD3Bv1G145920.1">
    <property type="protein sequence ID" value="TRITD3Bv1G145920.1"/>
    <property type="gene ID" value="TRITD3Bv1G145920"/>
</dbReference>
<keyword evidence="7 11" id="KW-1133">Transmembrane helix</keyword>
<dbReference type="Pfam" id="PF07714">
    <property type="entry name" value="PK_Tyr_Ser-Thr"/>
    <property type="match status" value="1"/>
</dbReference>
<evidence type="ECO:0000259" key="13">
    <source>
        <dbReference type="PROSITE" id="PS50011"/>
    </source>
</evidence>
<feature type="region of interest" description="Disordered" evidence="10">
    <location>
        <begin position="606"/>
        <end position="644"/>
    </location>
</feature>
<evidence type="ECO:0000256" key="7">
    <source>
        <dbReference type="ARBA" id="ARBA00022989"/>
    </source>
</evidence>
<name>A0A9R1QKS1_TRITD</name>
<dbReference type="PANTHER" id="PTHR48007:SF53">
    <property type="entry name" value="OS01G0711200 PROTEIN"/>
    <property type="match status" value="1"/>
</dbReference>
<feature type="compositionally biased region" description="Polar residues" evidence="10">
    <location>
        <begin position="614"/>
        <end position="644"/>
    </location>
</feature>
<feature type="signal peptide" evidence="12">
    <location>
        <begin position="1"/>
        <end position="18"/>
    </location>
</feature>
<dbReference type="Pfam" id="PF00560">
    <property type="entry name" value="LRR_1"/>
    <property type="match status" value="1"/>
</dbReference>
<feature type="chain" id="PRO_5040305214" description="Protein kinase domain-containing protein" evidence="12">
    <location>
        <begin position="19"/>
        <end position="644"/>
    </location>
</feature>
<dbReference type="SUPFAM" id="SSF56112">
    <property type="entry name" value="Protein kinase-like (PK-like)"/>
    <property type="match status" value="1"/>
</dbReference>
<dbReference type="InterPro" id="IPR000719">
    <property type="entry name" value="Prot_kinase_dom"/>
</dbReference>
<keyword evidence="3" id="KW-0433">Leucine-rich repeat</keyword>
<evidence type="ECO:0000256" key="4">
    <source>
        <dbReference type="ARBA" id="ARBA00022626"/>
    </source>
</evidence>
<feature type="transmembrane region" description="Helical" evidence="11">
    <location>
        <begin position="268"/>
        <end position="295"/>
    </location>
</feature>
<dbReference type="GO" id="GO:0004672">
    <property type="term" value="F:protein kinase activity"/>
    <property type="evidence" value="ECO:0007669"/>
    <property type="project" value="InterPro"/>
</dbReference>
<keyword evidence="9" id="KW-0325">Glycoprotein</keyword>
<evidence type="ECO:0000256" key="2">
    <source>
        <dbReference type="ARBA" id="ARBA00009592"/>
    </source>
</evidence>
<organism evidence="14 15">
    <name type="scientific">Triticum turgidum subsp. durum</name>
    <name type="common">Durum wheat</name>
    <name type="synonym">Triticum durum</name>
    <dbReference type="NCBI Taxonomy" id="4567"/>
    <lineage>
        <taxon>Eukaryota</taxon>
        <taxon>Viridiplantae</taxon>
        <taxon>Streptophyta</taxon>
        <taxon>Embryophyta</taxon>
        <taxon>Tracheophyta</taxon>
        <taxon>Spermatophyta</taxon>
        <taxon>Magnoliopsida</taxon>
        <taxon>Liliopsida</taxon>
        <taxon>Poales</taxon>
        <taxon>Poaceae</taxon>
        <taxon>BOP clade</taxon>
        <taxon>Pooideae</taxon>
        <taxon>Triticodae</taxon>
        <taxon>Triticeae</taxon>
        <taxon>Triticinae</taxon>
        <taxon>Triticum</taxon>
    </lineage>
</organism>
<sequence length="644" mass="69534">MALRVLFLMLVLLAAARASSPAASLDAASLLAFKSACAGAGRGTGTAALDSWTESTDPCSGEWRGVTCLWSSSSSATSRVRRVVLEGLGLAGDAGAIAALTDLPSLSFLSLKNNTFTGSLRDVDFSPLAPHLKLLYLSGNGFSGRFPESILRLRHLRRLDLSGNRLTGTIPPEIGHRLRALVTLHLARNSFVGRVPSSLESMPKVAELNVSGNNLSGQIPKHLATAFPASSFLGNPELCGAPLRRRCDGQQQRVHTSGHGRRSSHDRWMVVMIMVAVGAAVATLIAAALCAVLCLKNKKLTRPRANSRTSSMSTSREETVRFDGCCEEFDVRALMMGAAEMLGKGAAATTYRVVMGGQQDVGDAGAEETKGEAVVVKRLRRREGTTREDEGRRRELAREMGSWRHANIVDLRAFYASEEELLLVFDYIPNGSLHSLLHENRGPARAPLDWQTRLRLAQDAAQGLAYLHGVSGSRLAHRHLTSSNILVDGGGSARVSDFALLQLLLPAPPSEKALQKQDVRDFGVILLEILTGRSPEDGKVDIPRWVRTVVREEWTSEVFDMELLRTRGAEDEMVALLQVALLCAADNPRERPRMAVVSKMIEDIRDRGSKRSKCSASPSQAGCSYDSSPCASEGTTKSTTASSS</sequence>
<dbReference type="InterPro" id="IPR032675">
    <property type="entry name" value="LRR_dom_sf"/>
</dbReference>
<accession>A0A9R1QKS1</accession>
<comment type="subcellular location">
    <subcellularLocation>
        <location evidence="1">Membrane</location>
        <topology evidence="1">Single-pass membrane protein</topology>
    </subcellularLocation>
</comment>
<reference evidence="14 15" key="1">
    <citation type="submission" date="2017-09" db="EMBL/GenBank/DDBJ databases">
        <authorList>
            <consortium name="International Durum Wheat Genome Sequencing Consortium (IDWGSC)"/>
            <person name="Milanesi L."/>
        </authorList>
    </citation>
    <scope>NUCLEOTIDE SEQUENCE [LARGE SCALE GENOMIC DNA]</scope>
    <source>
        <strain evidence="15">cv. Svevo</strain>
    </source>
</reference>
<dbReference type="Pfam" id="PF08263">
    <property type="entry name" value="LRRNT_2"/>
    <property type="match status" value="1"/>
</dbReference>
<keyword evidence="6" id="KW-0677">Repeat</keyword>
<dbReference type="EMBL" id="LT934116">
    <property type="protein sequence ID" value="VAH78380.1"/>
    <property type="molecule type" value="Genomic_DNA"/>
</dbReference>
<dbReference type="GO" id="GO:0016020">
    <property type="term" value="C:membrane"/>
    <property type="evidence" value="ECO:0007669"/>
    <property type="project" value="UniProtKB-SubCell"/>
</dbReference>
<evidence type="ECO:0000256" key="6">
    <source>
        <dbReference type="ARBA" id="ARBA00022737"/>
    </source>
</evidence>
<evidence type="ECO:0000256" key="1">
    <source>
        <dbReference type="ARBA" id="ARBA00004167"/>
    </source>
</evidence>
<proteinExistence type="inferred from homology"/>
<dbReference type="PROSITE" id="PS51450">
    <property type="entry name" value="LRR"/>
    <property type="match status" value="1"/>
</dbReference>
<evidence type="ECO:0000256" key="11">
    <source>
        <dbReference type="SAM" id="Phobius"/>
    </source>
</evidence>
<keyword evidence="12" id="KW-0732">Signal</keyword>
<dbReference type="Pfam" id="PF13855">
    <property type="entry name" value="LRR_8"/>
    <property type="match status" value="1"/>
</dbReference>
<keyword evidence="4" id="KW-1070">Brassinosteroid signaling pathway</keyword>
<dbReference type="InterPro" id="IPR001611">
    <property type="entry name" value="Leu-rich_rpt"/>
</dbReference>
<keyword evidence="5 11" id="KW-0812">Transmembrane</keyword>
<dbReference type="Gene3D" id="3.30.200.20">
    <property type="entry name" value="Phosphorylase Kinase, domain 1"/>
    <property type="match status" value="1"/>
</dbReference>
<dbReference type="Proteomes" id="UP000324705">
    <property type="component" value="Chromosome 3B"/>
</dbReference>
<keyword evidence="15" id="KW-1185">Reference proteome</keyword>
<evidence type="ECO:0000256" key="8">
    <source>
        <dbReference type="ARBA" id="ARBA00023136"/>
    </source>
</evidence>
<dbReference type="PROSITE" id="PS50011">
    <property type="entry name" value="PROTEIN_KINASE_DOM"/>
    <property type="match status" value="1"/>
</dbReference>
<feature type="domain" description="Protein kinase" evidence="13">
    <location>
        <begin position="336"/>
        <end position="604"/>
    </location>
</feature>
<dbReference type="InterPro" id="IPR001245">
    <property type="entry name" value="Ser-Thr/Tyr_kinase_cat_dom"/>
</dbReference>
<dbReference type="PANTHER" id="PTHR48007">
    <property type="entry name" value="LEUCINE-RICH REPEAT RECEPTOR-LIKE PROTEIN KINASE PXC1"/>
    <property type="match status" value="1"/>
</dbReference>
<dbReference type="InterPro" id="IPR046959">
    <property type="entry name" value="PRK1-6/SRF4-like"/>
</dbReference>
<evidence type="ECO:0000256" key="5">
    <source>
        <dbReference type="ARBA" id="ARBA00022692"/>
    </source>
</evidence>
<dbReference type="OMA" id="TCLWSSS"/>
<protein>
    <recommendedName>
        <fullName evidence="13">Protein kinase domain-containing protein</fullName>
    </recommendedName>
</protein>
<evidence type="ECO:0000256" key="10">
    <source>
        <dbReference type="SAM" id="MobiDB-lite"/>
    </source>
</evidence>
<dbReference type="Gene3D" id="3.80.10.10">
    <property type="entry name" value="Ribonuclease Inhibitor"/>
    <property type="match status" value="1"/>
</dbReference>
<comment type="similarity">
    <text evidence="2">Belongs to the RLP family.</text>
</comment>
<evidence type="ECO:0000256" key="9">
    <source>
        <dbReference type="ARBA" id="ARBA00023180"/>
    </source>
</evidence>
<dbReference type="InterPro" id="IPR013210">
    <property type="entry name" value="LRR_N_plant-typ"/>
</dbReference>